<dbReference type="OrthoDB" id="9816400at2"/>
<sequence length="414" mass="43667">MKDNRKLYRPKAPFHQHVNASRRQFIKRSSALVAAYPLASLTPVMAAASQAAQPNAASSRLAENSMGFNGERKDPVTGLYHLGNGYRVYNPRLMRFHAMDSMSPFGKGGINSYAYCLGDPVNLRDPSGHFAIMSLIIGAVIGAVIGASVSAAVEGIRAATTGTSFDWKQVGIGAALGFLSGGFGAAAVGAKTGVQVGLAVADAVVSGAADFGINVAAGASPKDAAINAGIGAVIGLATFGVGKGVGKVLGQRTINNAMKSANRAKGTLIARSKSFASLANESYFLSNAGSVTIRAHGDTGIVGLKEGLLSGRELSDVISKNGYDHYPRINLEVCHSADGGTLWSIGQELSNRTGKIVKGFKGEVNMSVFRDLHSPRSSVFTPQSRPRQRITSLLNRIAVNDSREYYYHRHPNWR</sequence>
<gene>
    <name evidence="3" type="ORF">FR932_12205</name>
</gene>
<keyword evidence="4" id="KW-1185">Reference proteome</keyword>
<evidence type="ECO:0000256" key="2">
    <source>
        <dbReference type="SAM" id="SignalP"/>
    </source>
</evidence>
<dbReference type="KEGG" id="mmaa:FR932_12205"/>
<evidence type="ECO:0000256" key="1">
    <source>
        <dbReference type="SAM" id="Phobius"/>
    </source>
</evidence>
<dbReference type="PANTHER" id="PTHR32305">
    <property type="match status" value="1"/>
</dbReference>
<keyword evidence="1" id="KW-0472">Membrane</keyword>
<name>A0A5J6WN29_MORMI</name>
<dbReference type="RefSeq" id="WP_019443016.1">
    <property type="nucleotide sequence ID" value="NZ_ALOE01000038.1"/>
</dbReference>
<proteinExistence type="predicted"/>
<dbReference type="EMBL" id="CP044399">
    <property type="protein sequence ID" value="QFI38558.1"/>
    <property type="molecule type" value="Genomic_DNA"/>
</dbReference>
<protein>
    <submittedName>
        <fullName evidence="3">RHS repeat-associated core domain-containing protein</fullName>
    </submittedName>
</protein>
<reference evidence="3 4" key="1">
    <citation type="submission" date="2019-09" db="EMBL/GenBank/DDBJ databases">
        <title>Hybrid Assembly of the complete Genome of the Deep-Sea Bacterium Moritella marina from long Nanopore and Illumina reads.</title>
        <authorList>
            <person name="Magin S."/>
            <person name="Georgoulis A."/>
            <person name="Papadimitriou K."/>
            <person name="Iliakis G."/>
            <person name="Vorgias C.E."/>
        </authorList>
    </citation>
    <scope>NUCLEOTIDE SEQUENCE [LARGE SCALE GENOMIC DNA]</scope>
    <source>
        <strain evidence="3 4">MP-1</strain>
    </source>
</reference>
<dbReference type="Proteomes" id="UP000327424">
    <property type="component" value="Chromosome"/>
</dbReference>
<dbReference type="InterPro" id="IPR022385">
    <property type="entry name" value="Rhs_assc_core"/>
</dbReference>
<dbReference type="InterPro" id="IPR006311">
    <property type="entry name" value="TAT_signal"/>
</dbReference>
<accession>A0A5J6WN29</accession>
<feature type="signal peptide" evidence="2">
    <location>
        <begin position="1"/>
        <end position="46"/>
    </location>
</feature>
<keyword evidence="1" id="KW-1133">Transmembrane helix</keyword>
<dbReference type="NCBIfam" id="TIGR03696">
    <property type="entry name" value="Rhs_assc_core"/>
    <property type="match status" value="1"/>
</dbReference>
<keyword evidence="1" id="KW-0812">Transmembrane</keyword>
<evidence type="ECO:0000313" key="4">
    <source>
        <dbReference type="Proteomes" id="UP000327424"/>
    </source>
</evidence>
<evidence type="ECO:0000313" key="3">
    <source>
        <dbReference type="EMBL" id="QFI38558.1"/>
    </source>
</evidence>
<keyword evidence="2" id="KW-0732">Signal</keyword>
<dbReference type="PROSITE" id="PS51318">
    <property type="entry name" value="TAT"/>
    <property type="match status" value="1"/>
</dbReference>
<dbReference type="PANTHER" id="PTHR32305:SF15">
    <property type="entry name" value="PROTEIN RHSA-RELATED"/>
    <property type="match status" value="1"/>
</dbReference>
<feature type="chain" id="PRO_5023821143" evidence="2">
    <location>
        <begin position="47"/>
        <end position="414"/>
    </location>
</feature>
<dbReference type="InterPro" id="IPR050708">
    <property type="entry name" value="T6SS_VgrG/RHS"/>
</dbReference>
<organism evidence="3 4">
    <name type="scientific">Moritella marina ATCC 15381</name>
    <dbReference type="NCBI Taxonomy" id="1202962"/>
    <lineage>
        <taxon>Bacteria</taxon>
        <taxon>Pseudomonadati</taxon>
        <taxon>Pseudomonadota</taxon>
        <taxon>Gammaproteobacteria</taxon>
        <taxon>Alteromonadales</taxon>
        <taxon>Moritellaceae</taxon>
        <taxon>Moritella</taxon>
    </lineage>
</organism>
<dbReference type="Gene3D" id="2.180.10.10">
    <property type="entry name" value="RHS repeat-associated core"/>
    <property type="match status" value="1"/>
</dbReference>
<feature type="transmembrane region" description="Helical" evidence="1">
    <location>
        <begin position="130"/>
        <end position="153"/>
    </location>
</feature>
<dbReference type="AlphaFoldDB" id="A0A5J6WN29"/>